<sequence length="86" mass="9655">MAKKMGRPRKTISANEKLEKGEAVKAHAERMKAEGYVFRGTWIKKDVWEEILRAAEADGITSGEVIERAVSRCKNNPISRNTPPES</sequence>
<accession>J9ZAF2</accession>
<reference evidence="1 2" key="1">
    <citation type="journal article" date="2011" name="J. Microbiol.">
        <title>Complete genome of Leptospirillum ferriphilum ML-04 provides insight into its physiology and environmental adaptation.</title>
        <authorList>
            <person name="Mi S."/>
            <person name="Song J."/>
            <person name="Lin J."/>
            <person name="Che Y."/>
            <person name="Zheng H."/>
            <person name="Lin J."/>
        </authorList>
    </citation>
    <scope>NUCLEOTIDE SEQUENCE [LARGE SCALE GENOMIC DNA]</scope>
    <source>
        <strain evidence="1 2">ML-04</strain>
    </source>
</reference>
<evidence type="ECO:0000313" key="1">
    <source>
        <dbReference type="EMBL" id="AFS52813.1"/>
    </source>
</evidence>
<gene>
    <name evidence="1" type="ordered locus">LFML04_0577</name>
</gene>
<protein>
    <submittedName>
        <fullName evidence="1">Uncharacterized protein</fullName>
    </submittedName>
</protein>
<dbReference type="PATRIC" id="fig|1048260.3.peg.618"/>
<organism evidence="1 2">
    <name type="scientific">Leptospirillum ferriphilum (strain ML-04)</name>
    <dbReference type="NCBI Taxonomy" id="1048260"/>
    <lineage>
        <taxon>Bacteria</taxon>
        <taxon>Pseudomonadati</taxon>
        <taxon>Nitrospirota</taxon>
        <taxon>Nitrospiria</taxon>
        <taxon>Nitrospirales</taxon>
        <taxon>Nitrospiraceae</taxon>
        <taxon>Leptospirillum</taxon>
    </lineage>
</organism>
<dbReference type="AlphaFoldDB" id="J9ZAF2"/>
<dbReference type="Proteomes" id="UP000006177">
    <property type="component" value="Chromosome"/>
</dbReference>
<dbReference type="RefSeq" id="WP_014960330.1">
    <property type="nucleotide sequence ID" value="NC_018649.1"/>
</dbReference>
<dbReference type="HOGENOM" id="CLU_2494088_0_0_0"/>
<dbReference type="KEGG" id="lfi:LFML04_0577"/>
<evidence type="ECO:0000313" key="2">
    <source>
        <dbReference type="Proteomes" id="UP000006177"/>
    </source>
</evidence>
<proteinExistence type="predicted"/>
<name>J9ZAF2_LEPFM</name>
<dbReference type="EMBL" id="CP002919">
    <property type="protein sequence ID" value="AFS52813.1"/>
    <property type="molecule type" value="Genomic_DNA"/>
</dbReference>